<keyword evidence="2" id="KW-1185">Reference proteome</keyword>
<reference evidence="1 2" key="1">
    <citation type="submission" date="2018-10" db="EMBL/GenBank/DDBJ databases">
        <title>Genomic Encyclopedia of Archaeal and Bacterial Type Strains, Phase II (KMG-II): from individual species to whole genera.</title>
        <authorList>
            <person name="Goeker M."/>
        </authorList>
    </citation>
    <scope>NUCLEOTIDE SEQUENCE [LARGE SCALE GENOMIC DNA]</scope>
    <source>
        <strain evidence="1 2">DSM 29537</strain>
    </source>
</reference>
<dbReference type="RefSeq" id="WP_121374702.1">
    <property type="nucleotide sequence ID" value="NZ_RBLC01000001.1"/>
</dbReference>
<accession>A0A495MH57</accession>
<comment type="caution">
    <text evidence="1">The sequence shown here is derived from an EMBL/GenBank/DDBJ whole genome shotgun (WGS) entry which is preliminary data.</text>
</comment>
<evidence type="ECO:0000313" key="2">
    <source>
        <dbReference type="Proteomes" id="UP000277579"/>
    </source>
</evidence>
<dbReference type="Proteomes" id="UP000277579">
    <property type="component" value="Unassembled WGS sequence"/>
</dbReference>
<dbReference type="EMBL" id="RBLC01000001">
    <property type="protein sequence ID" value="RKS25286.1"/>
    <property type="molecule type" value="Genomic_DNA"/>
</dbReference>
<proteinExistence type="predicted"/>
<protein>
    <submittedName>
        <fullName evidence="1">Uncharacterized protein</fullName>
    </submittedName>
</protein>
<name>A0A495MH57_9FLAO</name>
<organism evidence="1 2">
    <name type="scientific">Flavobacterium endophyticum</name>
    <dbReference type="NCBI Taxonomy" id="1540163"/>
    <lineage>
        <taxon>Bacteria</taxon>
        <taxon>Pseudomonadati</taxon>
        <taxon>Bacteroidota</taxon>
        <taxon>Flavobacteriia</taxon>
        <taxon>Flavobacteriales</taxon>
        <taxon>Flavobacteriaceae</taxon>
        <taxon>Flavobacterium</taxon>
    </lineage>
</organism>
<evidence type="ECO:0000313" key="1">
    <source>
        <dbReference type="EMBL" id="RKS25286.1"/>
    </source>
</evidence>
<sequence>MDYENKIFTFIIFFTIKIFAQKEQESLISCDRIKNGLFDKKIYTKLNGKYIMQANANKETLFLIRTTETKSFYYVTELVIKKIKKSNCNGITIEKPVHRKSKNAPKIVRD</sequence>
<dbReference type="AlphaFoldDB" id="A0A495MH57"/>
<gene>
    <name evidence="1" type="ORF">CLV94_0316</name>
</gene>